<name>A0A0W8EAP6_9ZZZZ</name>
<dbReference type="AlphaFoldDB" id="A0A0W8EAP6"/>
<feature type="domain" description="HTH cro/C1-type" evidence="1">
    <location>
        <begin position="21"/>
        <end position="69"/>
    </location>
</feature>
<dbReference type="Pfam" id="PF01381">
    <property type="entry name" value="HTH_3"/>
    <property type="match status" value="1"/>
</dbReference>
<dbReference type="Gene3D" id="1.10.260.40">
    <property type="entry name" value="lambda repressor-like DNA-binding domains"/>
    <property type="match status" value="1"/>
</dbReference>
<organism evidence="2">
    <name type="scientific">hydrocarbon metagenome</name>
    <dbReference type="NCBI Taxonomy" id="938273"/>
    <lineage>
        <taxon>unclassified sequences</taxon>
        <taxon>metagenomes</taxon>
        <taxon>ecological metagenomes</taxon>
    </lineage>
</organism>
<dbReference type="InterPro" id="IPR001387">
    <property type="entry name" value="Cro/C1-type_HTH"/>
</dbReference>
<dbReference type="InterPro" id="IPR010982">
    <property type="entry name" value="Lambda_DNA-bd_dom_sf"/>
</dbReference>
<proteinExistence type="predicted"/>
<evidence type="ECO:0000259" key="1">
    <source>
        <dbReference type="PROSITE" id="PS50943"/>
    </source>
</evidence>
<gene>
    <name evidence="2" type="ORF">ASZ90_016842</name>
</gene>
<dbReference type="EMBL" id="LNQE01001776">
    <property type="protein sequence ID" value="KUG05719.1"/>
    <property type="molecule type" value="Genomic_DNA"/>
</dbReference>
<dbReference type="PROSITE" id="PS50943">
    <property type="entry name" value="HTH_CROC1"/>
    <property type="match status" value="1"/>
</dbReference>
<dbReference type="SMART" id="SM00530">
    <property type="entry name" value="HTH_XRE"/>
    <property type="match status" value="1"/>
</dbReference>
<dbReference type="SUPFAM" id="SSF47413">
    <property type="entry name" value="lambda repressor-like DNA-binding domains"/>
    <property type="match status" value="1"/>
</dbReference>
<sequence>MLSKTIFAQGFCEAVNRELARRNMTVRELAEKTGIPAPTLYKILSGESDPRFSTVRKIIGHLEPKYSQFIAVIAAKFLLDEIEGQTVIVKGVICSVRGYAANSIDECIIAAVTAQREGAAGIVCAPVLASIVEKIVDIPVAIIKPRPNTVVEAMESIGKRL</sequence>
<reference evidence="2" key="1">
    <citation type="journal article" date="2015" name="Proc. Natl. Acad. Sci. U.S.A.">
        <title>Networks of energetic and metabolic interactions define dynamics in microbial communities.</title>
        <authorList>
            <person name="Embree M."/>
            <person name="Liu J.K."/>
            <person name="Al-Bassam M.M."/>
            <person name="Zengler K."/>
        </authorList>
    </citation>
    <scope>NUCLEOTIDE SEQUENCE</scope>
</reference>
<dbReference type="CDD" id="cd00093">
    <property type="entry name" value="HTH_XRE"/>
    <property type="match status" value="1"/>
</dbReference>
<accession>A0A0W8EAP6</accession>
<evidence type="ECO:0000313" key="2">
    <source>
        <dbReference type="EMBL" id="KUG05719.1"/>
    </source>
</evidence>
<dbReference type="GO" id="GO:0003677">
    <property type="term" value="F:DNA binding"/>
    <property type="evidence" value="ECO:0007669"/>
    <property type="project" value="InterPro"/>
</dbReference>
<comment type="caution">
    <text evidence="2">The sequence shown here is derived from an EMBL/GenBank/DDBJ whole genome shotgun (WGS) entry which is preliminary data.</text>
</comment>
<protein>
    <submittedName>
        <fullName evidence="2">Putative hth-type transcriptional regulator</fullName>
    </submittedName>
</protein>